<protein>
    <submittedName>
        <fullName evidence="1">Uncharacterized protein</fullName>
    </submittedName>
</protein>
<proteinExistence type="predicted"/>
<evidence type="ECO:0000313" key="1">
    <source>
        <dbReference type="EMBL" id="DAG03381.1"/>
    </source>
</evidence>
<name>A0A8S5V9I8_9VIRU</name>
<sequence>MLRILTKTLFNDKLIKSVSEKGRSHGDRPFFVRHARRV</sequence>
<reference evidence="1" key="1">
    <citation type="journal article" date="2021" name="Proc. Natl. Acad. Sci. U.S.A.">
        <title>A Catalog of Tens of Thousands of Viruses from Human Metagenomes Reveals Hidden Associations with Chronic Diseases.</title>
        <authorList>
            <person name="Tisza M.J."/>
            <person name="Buck C.B."/>
        </authorList>
    </citation>
    <scope>NUCLEOTIDE SEQUENCE</scope>
    <source>
        <strain evidence="1">CtXu97</strain>
    </source>
</reference>
<dbReference type="EMBL" id="BK016228">
    <property type="protein sequence ID" value="DAG03381.1"/>
    <property type="molecule type" value="Genomic_DNA"/>
</dbReference>
<accession>A0A8S5V9I8</accession>
<organism evidence="1">
    <name type="scientific">Microviridae sp. ctXu97</name>
    <dbReference type="NCBI Taxonomy" id="2825000"/>
    <lineage>
        <taxon>Viruses</taxon>
        <taxon>Monodnaviria</taxon>
        <taxon>Sangervirae</taxon>
        <taxon>Phixviricota</taxon>
        <taxon>Malgrandaviricetes</taxon>
        <taxon>Petitvirales</taxon>
        <taxon>Microviridae</taxon>
    </lineage>
</organism>